<keyword evidence="6 7" id="KW-0472">Membrane</keyword>
<keyword evidence="11" id="KW-1185">Reference proteome</keyword>
<dbReference type="PROSITE" id="PS50929">
    <property type="entry name" value="ABC_TM1F"/>
    <property type="match status" value="1"/>
</dbReference>
<dbReference type="InterPro" id="IPR011527">
    <property type="entry name" value="ABC1_TM_dom"/>
</dbReference>
<dbReference type="InterPro" id="IPR003439">
    <property type="entry name" value="ABC_transporter-like_ATP-bd"/>
</dbReference>
<dbReference type="Gene3D" id="1.20.1560.10">
    <property type="entry name" value="ABC transporter type 1, transmembrane domain"/>
    <property type="match status" value="1"/>
</dbReference>
<dbReference type="GO" id="GO:0015421">
    <property type="term" value="F:ABC-type oligopeptide transporter activity"/>
    <property type="evidence" value="ECO:0007669"/>
    <property type="project" value="TreeGrafter"/>
</dbReference>
<name>A0A510X4N6_9GAMM</name>
<dbReference type="InterPro" id="IPR027417">
    <property type="entry name" value="P-loop_NTPase"/>
</dbReference>
<dbReference type="Proteomes" id="UP000321275">
    <property type="component" value="Unassembled WGS sequence"/>
</dbReference>
<feature type="transmembrane region" description="Helical" evidence="7">
    <location>
        <begin position="176"/>
        <end position="199"/>
    </location>
</feature>
<evidence type="ECO:0000256" key="2">
    <source>
        <dbReference type="ARBA" id="ARBA00022692"/>
    </source>
</evidence>
<dbReference type="SUPFAM" id="SSF52540">
    <property type="entry name" value="P-loop containing nucleoside triphosphate hydrolases"/>
    <property type="match status" value="1"/>
</dbReference>
<evidence type="ECO:0000313" key="11">
    <source>
        <dbReference type="Proteomes" id="UP000321275"/>
    </source>
</evidence>
<evidence type="ECO:0000256" key="1">
    <source>
        <dbReference type="ARBA" id="ARBA00004651"/>
    </source>
</evidence>
<dbReference type="InterPro" id="IPR014223">
    <property type="entry name" value="ABC_CydC/D"/>
</dbReference>
<dbReference type="EMBL" id="BJUK01000002">
    <property type="protein sequence ID" value="GEK45931.1"/>
    <property type="molecule type" value="Genomic_DNA"/>
</dbReference>
<keyword evidence="2 7" id="KW-0812">Transmembrane</keyword>
<protein>
    <submittedName>
        <fullName evidence="10">Cysteine/glutathione ABC transporter ATP-binding protein/permease CydC</fullName>
    </submittedName>
</protein>
<dbReference type="InterPro" id="IPR003593">
    <property type="entry name" value="AAA+_ATPase"/>
</dbReference>
<comment type="subcellular location">
    <subcellularLocation>
        <location evidence="1">Cell membrane</location>
        <topology evidence="1">Multi-pass membrane protein</topology>
    </subcellularLocation>
</comment>
<sequence length="601" mass="63753">MTESSRRHSITTQPALPDWVIRLDEGATLERAVMSNPSLCQTLAPWLRLLGRRRRRLQLGALLLLATVASAIGLLALSGWFITATALTGMLLAAGVAASLDVYVPGGGIRFFAVARTVARYVERLYNHDSVLRLLADLRARLFAVLAGLDGHSLARRRASEWLNRLTADIDTLDGLYLRLLAPPVVALLAILGVAGFLALFVPMIGAWVASILLLAWCWLVVGQARWGLAPSRRRVASLDQLRGQAVETLQGLPELVAFSTLERQRARLEAEEAALYADQWRLGVRGAFGTALVGLVVGGTALLALWLGASAFQAGQVSGPVMVMMPLALLAMGEALGSLPAAFTQFGASLAAAERLNALEAAPPAPLGGARPLGGEVPELVLDKVGLRYPGALTSALHDVTLRLAPGERIALLGASGAGKSSLAALVAGQLSPSAGQVSVAGTPLGELAPAAWREALAWQTQRLELFDDSLAANLRLAAPDADEAALRRVLALVELDDWAATLPQGLQTRVGESGGLLSGGQARRLSLARVLLRERARIVILDEPFAGVDAAMAARIAARLDAWLEGRSLLYLIHQWQDAAPLPGIERGYRLVEGRLESV</sequence>
<feature type="domain" description="ABC transporter" evidence="8">
    <location>
        <begin position="381"/>
        <end position="601"/>
    </location>
</feature>
<dbReference type="GO" id="GO:0016887">
    <property type="term" value="F:ATP hydrolysis activity"/>
    <property type="evidence" value="ECO:0007669"/>
    <property type="project" value="InterPro"/>
</dbReference>
<proteinExistence type="predicted"/>
<gene>
    <name evidence="10" type="ORF">HPA02_02140</name>
</gene>
<dbReference type="RefSeq" id="WP_232341077.1">
    <property type="nucleotide sequence ID" value="NZ_BJUK01000002.1"/>
</dbReference>
<dbReference type="InterPro" id="IPR039421">
    <property type="entry name" value="Type_1_exporter"/>
</dbReference>
<evidence type="ECO:0000256" key="4">
    <source>
        <dbReference type="ARBA" id="ARBA00022840"/>
    </source>
</evidence>
<keyword evidence="3" id="KW-0547">Nucleotide-binding</keyword>
<evidence type="ECO:0000259" key="9">
    <source>
        <dbReference type="PROSITE" id="PS50929"/>
    </source>
</evidence>
<accession>A0A510X4N6</accession>
<keyword evidence="4 10" id="KW-0067">ATP-binding</keyword>
<dbReference type="SUPFAM" id="SSF90123">
    <property type="entry name" value="ABC transporter transmembrane region"/>
    <property type="match status" value="1"/>
</dbReference>
<feature type="transmembrane region" description="Helical" evidence="7">
    <location>
        <begin position="322"/>
        <end position="344"/>
    </location>
</feature>
<dbReference type="SMART" id="SM00382">
    <property type="entry name" value="AAA"/>
    <property type="match status" value="1"/>
</dbReference>
<evidence type="ECO:0000259" key="8">
    <source>
        <dbReference type="PROSITE" id="PS50893"/>
    </source>
</evidence>
<dbReference type="GO" id="GO:0005886">
    <property type="term" value="C:plasma membrane"/>
    <property type="evidence" value="ECO:0007669"/>
    <property type="project" value="UniProtKB-SubCell"/>
</dbReference>
<dbReference type="NCBIfam" id="TIGR02868">
    <property type="entry name" value="CydC"/>
    <property type="match status" value="1"/>
</dbReference>
<dbReference type="PANTHER" id="PTHR43394">
    <property type="entry name" value="ATP-DEPENDENT PERMEASE MDL1, MITOCHONDRIAL"/>
    <property type="match status" value="1"/>
</dbReference>
<keyword evidence="5 7" id="KW-1133">Transmembrane helix</keyword>
<dbReference type="GO" id="GO:0005524">
    <property type="term" value="F:ATP binding"/>
    <property type="evidence" value="ECO:0007669"/>
    <property type="project" value="UniProtKB-KW"/>
</dbReference>
<dbReference type="GO" id="GO:0045454">
    <property type="term" value="P:cell redox homeostasis"/>
    <property type="evidence" value="ECO:0007669"/>
    <property type="project" value="InterPro"/>
</dbReference>
<dbReference type="Pfam" id="PF00005">
    <property type="entry name" value="ABC_tran"/>
    <property type="match status" value="1"/>
</dbReference>
<dbReference type="Gene3D" id="3.40.50.300">
    <property type="entry name" value="P-loop containing nucleotide triphosphate hydrolases"/>
    <property type="match status" value="1"/>
</dbReference>
<dbReference type="GO" id="GO:0034775">
    <property type="term" value="P:glutathione transmembrane transport"/>
    <property type="evidence" value="ECO:0007669"/>
    <property type="project" value="InterPro"/>
</dbReference>
<evidence type="ECO:0000256" key="6">
    <source>
        <dbReference type="ARBA" id="ARBA00023136"/>
    </source>
</evidence>
<evidence type="ECO:0000256" key="3">
    <source>
        <dbReference type="ARBA" id="ARBA00022741"/>
    </source>
</evidence>
<comment type="caution">
    <text evidence="10">The sequence shown here is derived from an EMBL/GenBank/DDBJ whole genome shotgun (WGS) entry which is preliminary data.</text>
</comment>
<dbReference type="Pfam" id="PF00664">
    <property type="entry name" value="ABC_membrane"/>
    <property type="match status" value="1"/>
</dbReference>
<dbReference type="PROSITE" id="PS00211">
    <property type="entry name" value="ABC_TRANSPORTER_1"/>
    <property type="match status" value="1"/>
</dbReference>
<evidence type="ECO:0000256" key="5">
    <source>
        <dbReference type="ARBA" id="ARBA00022989"/>
    </source>
</evidence>
<evidence type="ECO:0000313" key="10">
    <source>
        <dbReference type="EMBL" id="GEK45931.1"/>
    </source>
</evidence>
<evidence type="ECO:0000256" key="7">
    <source>
        <dbReference type="SAM" id="Phobius"/>
    </source>
</evidence>
<reference evidence="10 11" key="1">
    <citation type="submission" date="2019-07" db="EMBL/GenBank/DDBJ databases">
        <title>Whole genome shotgun sequence of Halomonas pacifica NBRC 102220.</title>
        <authorList>
            <person name="Hosoyama A."/>
            <person name="Uohara A."/>
            <person name="Ohji S."/>
            <person name="Ichikawa N."/>
        </authorList>
    </citation>
    <scope>NUCLEOTIDE SEQUENCE [LARGE SCALE GENOMIC DNA]</scope>
    <source>
        <strain evidence="10 11">NBRC 102220</strain>
    </source>
</reference>
<organism evidence="10 11">
    <name type="scientific">Bisbaumannia pacifica</name>
    <dbReference type="NCBI Taxonomy" id="77098"/>
    <lineage>
        <taxon>Bacteria</taxon>
        <taxon>Pseudomonadati</taxon>
        <taxon>Pseudomonadota</taxon>
        <taxon>Gammaproteobacteria</taxon>
        <taxon>Oceanospirillales</taxon>
        <taxon>Halomonadaceae</taxon>
        <taxon>Bisbaumannia</taxon>
    </lineage>
</organism>
<dbReference type="AlphaFoldDB" id="A0A510X4N6"/>
<feature type="transmembrane region" description="Helical" evidence="7">
    <location>
        <begin position="59"/>
        <end position="82"/>
    </location>
</feature>
<feature type="transmembrane region" description="Helical" evidence="7">
    <location>
        <begin position="205"/>
        <end position="225"/>
    </location>
</feature>
<feature type="transmembrane region" description="Helical" evidence="7">
    <location>
        <begin position="288"/>
        <end position="310"/>
    </location>
</feature>
<dbReference type="InterPro" id="IPR036640">
    <property type="entry name" value="ABC1_TM_sf"/>
</dbReference>
<dbReference type="PROSITE" id="PS50893">
    <property type="entry name" value="ABC_TRANSPORTER_2"/>
    <property type="match status" value="1"/>
</dbReference>
<feature type="domain" description="ABC transmembrane type-1" evidence="9">
    <location>
        <begin position="59"/>
        <end position="349"/>
    </location>
</feature>
<dbReference type="InterPro" id="IPR017871">
    <property type="entry name" value="ABC_transporter-like_CS"/>
</dbReference>
<dbReference type="PANTHER" id="PTHR43394:SF1">
    <property type="entry name" value="ATP-BINDING CASSETTE SUB-FAMILY B MEMBER 10, MITOCHONDRIAL"/>
    <property type="match status" value="1"/>
</dbReference>